<evidence type="ECO:0000313" key="1">
    <source>
        <dbReference type="EMBL" id="GHA70544.1"/>
    </source>
</evidence>
<organism evidence="1 2">
    <name type="scientific">Cognatilysobacter bugurensis</name>
    <dbReference type="NCBI Taxonomy" id="543356"/>
    <lineage>
        <taxon>Bacteria</taxon>
        <taxon>Pseudomonadati</taxon>
        <taxon>Pseudomonadota</taxon>
        <taxon>Gammaproteobacteria</taxon>
        <taxon>Lysobacterales</taxon>
        <taxon>Lysobacteraceae</taxon>
        <taxon>Cognatilysobacter</taxon>
    </lineage>
</organism>
<dbReference type="RefSeq" id="WP_189452704.1">
    <property type="nucleotide sequence ID" value="NZ_BMYD01000001.1"/>
</dbReference>
<gene>
    <name evidence="1" type="ORF">GCM10007067_03410</name>
</gene>
<reference evidence="1" key="2">
    <citation type="submission" date="2020-09" db="EMBL/GenBank/DDBJ databases">
        <authorList>
            <person name="Sun Q."/>
            <person name="Kim S."/>
        </authorList>
    </citation>
    <scope>NUCLEOTIDE SEQUENCE</scope>
    <source>
        <strain evidence="1">KCTC 23077</strain>
    </source>
</reference>
<keyword evidence="2" id="KW-1185">Reference proteome</keyword>
<name>A0A918SV90_9GAMM</name>
<accession>A0A918SV90</accession>
<comment type="caution">
    <text evidence="1">The sequence shown here is derived from an EMBL/GenBank/DDBJ whole genome shotgun (WGS) entry which is preliminary data.</text>
</comment>
<dbReference type="EMBL" id="BMYD01000001">
    <property type="protein sequence ID" value="GHA70544.1"/>
    <property type="molecule type" value="Genomic_DNA"/>
</dbReference>
<sequence>MSYRVAFERSPQTLRVALSGGERDFDDTLEAWRAIAAEVQRSPPESVLVVSEVRGAPLTLEQVDGFVRAMRGLGLERLRIAYVYQQDAGWREVETAEILAVEAGFEARAFTDERMAHTWLRHGER</sequence>
<proteinExistence type="predicted"/>
<dbReference type="AlphaFoldDB" id="A0A918SV90"/>
<evidence type="ECO:0000313" key="2">
    <source>
        <dbReference type="Proteomes" id="UP000646426"/>
    </source>
</evidence>
<dbReference type="Proteomes" id="UP000646426">
    <property type="component" value="Unassembled WGS sequence"/>
</dbReference>
<reference evidence="1" key="1">
    <citation type="journal article" date="2014" name="Int. J. Syst. Evol. Microbiol.">
        <title>Complete genome sequence of Corynebacterium casei LMG S-19264T (=DSM 44701T), isolated from a smear-ripened cheese.</title>
        <authorList>
            <consortium name="US DOE Joint Genome Institute (JGI-PGF)"/>
            <person name="Walter F."/>
            <person name="Albersmeier A."/>
            <person name="Kalinowski J."/>
            <person name="Ruckert C."/>
        </authorList>
    </citation>
    <scope>NUCLEOTIDE SEQUENCE</scope>
    <source>
        <strain evidence="1">KCTC 23077</strain>
    </source>
</reference>
<protein>
    <submittedName>
        <fullName evidence="1">Uncharacterized protein</fullName>
    </submittedName>
</protein>